<gene>
    <name evidence="8" type="primary">trpF</name>
    <name evidence="10" type="ORF">AKJ53_01605</name>
</gene>
<keyword evidence="4 8" id="KW-0028">Amino-acid biosynthesis</keyword>
<comment type="catalytic activity">
    <reaction evidence="1 8">
        <text>N-(5-phospho-beta-D-ribosyl)anthranilate = 1-(2-carboxyphenylamino)-1-deoxy-D-ribulose 5-phosphate</text>
        <dbReference type="Rhea" id="RHEA:21540"/>
        <dbReference type="ChEBI" id="CHEBI:18277"/>
        <dbReference type="ChEBI" id="CHEBI:58613"/>
        <dbReference type="EC" id="5.3.1.24"/>
    </reaction>
</comment>
<keyword evidence="7 8" id="KW-0413">Isomerase</keyword>
<evidence type="ECO:0000313" key="10">
    <source>
        <dbReference type="EMBL" id="KXB05993.1"/>
    </source>
</evidence>
<dbReference type="Pfam" id="PF00697">
    <property type="entry name" value="PRAI"/>
    <property type="match status" value="1"/>
</dbReference>
<dbReference type="InterPro" id="IPR044643">
    <property type="entry name" value="TrpF_fam"/>
</dbReference>
<evidence type="ECO:0000313" key="11">
    <source>
        <dbReference type="Proteomes" id="UP000070491"/>
    </source>
</evidence>
<dbReference type="Proteomes" id="UP000070491">
    <property type="component" value="Unassembled WGS sequence"/>
</dbReference>
<dbReference type="SUPFAM" id="SSF51366">
    <property type="entry name" value="Ribulose-phoshate binding barrel"/>
    <property type="match status" value="1"/>
</dbReference>
<reference evidence="10 11" key="1">
    <citation type="journal article" date="2016" name="Sci. Rep.">
        <title>Metabolic traits of an uncultured archaeal lineage -MSBL1- from brine pools of the Red Sea.</title>
        <authorList>
            <person name="Mwirichia R."/>
            <person name="Alam I."/>
            <person name="Rashid M."/>
            <person name="Vinu M."/>
            <person name="Ba-Alawi W."/>
            <person name="Anthony Kamau A."/>
            <person name="Kamanda Ngugi D."/>
            <person name="Goker M."/>
            <person name="Klenk H.P."/>
            <person name="Bajic V."/>
            <person name="Stingl U."/>
        </authorList>
    </citation>
    <scope>NUCLEOTIDE SEQUENCE [LARGE SCALE GENOMIC DNA]</scope>
    <source>
        <strain evidence="10">SCGC-AAA382F02</strain>
    </source>
</reference>
<protein>
    <recommendedName>
        <fullName evidence="8">N-(5'-phosphoribosyl)anthranilate isomerase</fullName>
        <shortName evidence="8">PRAI</shortName>
        <ecNumber evidence="8">5.3.1.24</ecNumber>
    </recommendedName>
</protein>
<name>A0A133VHR2_9EURY</name>
<dbReference type="CDD" id="cd00405">
    <property type="entry name" value="PRAI"/>
    <property type="match status" value="1"/>
</dbReference>
<evidence type="ECO:0000256" key="1">
    <source>
        <dbReference type="ARBA" id="ARBA00001164"/>
    </source>
</evidence>
<dbReference type="InterPro" id="IPR013785">
    <property type="entry name" value="Aldolase_TIM"/>
</dbReference>
<evidence type="ECO:0000256" key="7">
    <source>
        <dbReference type="ARBA" id="ARBA00023235"/>
    </source>
</evidence>
<dbReference type="EMBL" id="LHYG01000020">
    <property type="protein sequence ID" value="KXB05993.1"/>
    <property type="molecule type" value="Genomic_DNA"/>
</dbReference>
<proteinExistence type="inferred from homology"/>
<comment type="pathway">
    <text evidence="2 8">Amino-acid biosynthesis; L-tryptophan biosynthesis; L-tryptophan from chorismate: step 3/5.</text>
</comment>
<evidence type="ECO:0000256" key="3">
    <source>
        <dbReference type="ARBA" id="ARBA00007571"/>
    </source>
</evidence>
<dbReference type="PATRIC" id="fig|1698282.3.peg.159"/>
<keyword evidence="5 8" id="KW-0822">Tryptophan biosynthesis</keyword>
<dbReference type="Gene3D" id="3.20.20.70">
    <property type="entry name" value="Aldolase class I"/>
    <property type="match status" value="1"/>
</dbReference>
<accession>A0A133VHR2</accession>
<dbReference type="PANTHER" id="PTHR42894">
    <property type="entry name" value="N-(5'-PHOSPHORIBOSYL)ANTHRANILATE ISOMERASE"/>
    <property type="match status" value="1"/>
</dbReference>
<evidence type="ECO:0000256" key="2">
    <source>
        <dbReference type="ARBA" id="ARBA00004664"/>
    </source>
</evidence>
<evidence type="ECO:0000256" key="5">
    <source>
        <dbReference type="ARBA" id="ARBA00022822"/>
    </source>
</evidence>
<dbReference type="PANTHER" id="PTHR42894:SF1">
    <property type="entry name" value="N-(5'-PHOSPHORIBOSYL)ANTHRANILATE ISOMERASE"/>
    <property type="match status" value="1"/>
</dbReference>
<dbReference type="InterPro" id="IPR001240">
    <property type="entry name" value="PRAI_dom"/>
</dbReference>
<comment type="similarity">
    <text evidence="3 8">Belongs to the TrpF family.</text>
</comment>
<keyword evidence="11" id="KW-1185">Reference proteome</keyword>
<evidence type="ECO:0000256" key="4">
    <source>
        <dbReference type="ARBA" id="ARBA00022605"/>
    </source>
</evidence>
<dbReference type="GO" id="GO:0000162">
    <property type="term" value="P:L-tryptophan biosynthetic process"/>
    <property type="evidence" value="ECO:0007669"/>
    <property type="project" value="UniProtKB-UniRule"/>
</dbReference>
<dbReference type="UniPathway" id="UPA00035">
    <property type="reaction ID" value="UER00042"/>
</dbReference>
<dbReference type="InterPro" id="IPR011060">
    <property type="entry name" value="RibuloseP-bd_barrel"/>
</dbReference>
<dbReference type="AlphaFoldDB" id="A0A133VHR2"/>
<dbReference type="EC" id="5.3.1.24" evidence="8"/>
<organism evidence="10 11">
    <name type="scientific">candidate division MSBL1 archaeon SCGC-AAA382F02</name>
    <dbReference type="NCBI Taxonomy" id="1698282"/>
    <lineage>
        <taxon>Archaea</taxon>
        <taxon>Methanobacteriati</taxon>
        <taxon>Methanobacteriota</taxon>
        <taxon>candidate division MSBL1</taxon>
    </lineage>
</organism>
<keyword evidence="6 8" id="KW-0057">Aromatic amino acid biosynthesis</keyword>
<dbReference type="HAMAP" id="MF_00135">
    <property type="entry name" value="PRAI"/>
    <property type="match status" value="1"/>
</dbReference>
<evidence type="ECO:0000256" key="8">
    <source>
        <dbReference type="HAMAP-Rule" id="MF_00135"/>
    </source>
</evidence>
<dbReference type="GO" id="GO:0004640">
    <property type="term" value="F:phosphoribosylanthranilate isomerase activity"/>
    <property type="evidence" value="ECO:0007669"/>
    <property type="project" value="UniProtKB-UniRule"/>
</dbReference>
<evidence type="ECO:0000256" key="6">
    <source>
        <dbReference type="ARBA" id="ARBA00023141"/>
    </source>
</evidence>
<feature type="domain" description="N-(5'phosphoribosyl) anthranilate isomerase (PRAI)" evidence="9">
    <location>
        <begin position="4"/>
        <end position="212"/>
    </location>
</feature>
<comment type="caution">
    <text evidence="10">The sequence shown here is derived from an EMBL/GenBank/DDBJ whole genome shotgun (WGS) entry which is preliminary data.</text>
</comment>
<evidence type="ECO:0000259" key="9">
    <source>
        <dbReference type="Pfam" id="PF00697"/>
    </source>
</evidence>
<sequence>MVKVKICGLTSPEDAKMARDLGADLVGVIVNVTVSTPREISSGKAEDILDSVRDQADTVVVTMPETLEEVNNLADRLDPDYLQIHSSLSPSKLLQIKRETGRKIIGVLSIPQNPNNSGDVISRAKEIEEVSDFVLLDTKSNGGGGTGKSHDWSMSSVINEGLNTPIILAGGLNPSNVQRALEKVNPFGVDVSSGVETEPGKKDPDLLKEFIEKAGE</sequence>